<dbReference type="SUPFAM" id="SSF48452">
    <property type="entry name" value="TPR-like"/>
    <property type="match status" value="3"/>
</dbReference>
<dbReference type="PANTHER" id="PTHR10271">
    <property type="entry name" value="INTERFERON-INDUCED PROTEIN WITH TETRATRICOPEPTIDE REPEATS"/>
    <property type="match status" value="1"/>
</dbReference>
<proteinExistence type="inferred from homology"/>
<evidence type="ECO:0000256" key="1">
    <source>
        <dbReference type="ARBA" id="ARBA00022737"/>
    </source>
</evidence>
<dbReference type="STRING" id="1841481.ENSSLDP00000028009"/>
<dbReference type="GO" id="GO:0005829">
    <property type="term" value="C:cytosol"/>
    <property type="evidence" value="ECO:0007669"/>
    <property type="project" value="TreeGrafter"/>
</dbReference>
<evidence type="ECO:0000313" key="5">
    <source>
        <dbReference type="Ensembl" id="ENSSLDP00000028009.1"/>
    </source>
</evidence>
<dbReference type="GO" id="GO:0051607">
    <property type="term" value="P:defense response to virus"/>
    <property type="evidence" value="ECO:0007669"/>
    <property type="project" value="TreeGrafter"/>
</dbReference>
<evidence type="ECO:0000313" key="6">
    <source>
        <dbReference type="Proteomes" id="UP000261360"/>
    </source>
</evidence>
<accession>A0A3B4YYZ3</accession>
<sequence>MCQGQPSPDVYVPSLVVSFSSRLSRSDSRSALHSRLLQLQSRFTWDLRKDDIELENLSTRLQDHIELQLGQRGAVARSYSFLAYVRYLQDRPKDAVSLLNQSEEKTRECYGQESEQRLIVTYGDLAWLKYHTGDYTQSESYCQRVKYPTGSSTVLHTEVYGEKAWTYLKFSRSYYPKAIDCFCKALELQPDDSEWNAGLAIALSRTEAVSCQKPLESEESPATKQLRRALDINPDDGVLMSMLALKLVERALKIGPENPHVTRYIAKYLRSQGEIERSIDLLEKALKRTSQSAFLHHQLALCYKNKKIAEQTKKPSNIQMKQWRRLCIHHLEEAVKIKTSFLLAIADLALLYGEEKDFSRAEELFQQGLKMLESESENSICQAVHQRYADFHFYHTKKEAEAIDHYTQVGLCLHEPKSNFFHTSYDRLKQIAERRLSEDGNDGQAYALLAVLAKAEDDKKKAAEFYEKALDCDEDNDKYLSALCTLRMEL</sequence>
<dbReference type="Proteomes" id="UP000261360">
    <property type="component" value="Unplaced"/>
</dbReference>
<keyword evidence="6" id="KW-1185">Reference proteome</keyword>
<evidence type="ECO:0000256" key="2">
    <source>
        <dbReference type="ARBA" id="ARBA00022803"/>
    </source>
</evidence>
<evidence type="ECO:0000256" key="4">
    <source>
        <dbReference type="PROSITE-ProRule" id="PRU00339"/>
    </source>
</evidence>
<dbReference type="Ensembl" id="ENSSLDT00000028848.1">
    <property type="protein sequence ID" value="ENSSLDP00000028009.1"/>
    <property type="gene ID" value="ENSSLDG00000021570.1"/>
</dbReference>
<comment type="similarity">
    <text evidence="3">Belongs to the IFIT family.</text>
</comment>
<dbReference type="PROSITE" id="PS50005">
    <property type="entry name" value="TPR"/>
    <property type="match status" value="1"/>
</dbReference>
<dbReference type="AlphaFoldDB" id="A0A3B4YYZ3"/>
<protein>
    <submittedName>
        <fullName evidence="5">Interferon-induced protein with tetratricopeptide repeats 5-like</fullName>
    </submittedName>
</protein>
<keyword evidence="1" id="KW-0677">Repeat</keyword>
<dbReference type="InterPro" id="IPR019734">
    <property type="entry name" value="TPR_rpt"/>
</dbReference>
<name>A0A3B4YYZ3_SERLL</name>
<dbReference type="SMART" id="SM00028">
    <property type="entry name" value="TPR"/>
    <property type="match status" value="5"/>
</dbReference>
<dbReference type="Gene3D" id="1.25.40.10">
    <property type="entry name" value="Tetratricopeptide repeat domain"/>
    <property type="match status" value="3"/>
</dbReference>
<reference evidence="5" key="2">
    <citation type="submission" date="2025-09" db="UniProtKB">
        <authorList>
            <consortium name="Ensembl"/>
        </authorList>
    </citation>
    <scope>IDENTIFICATION</scope>
</reference>
<dbReference type="GeneTree" id="ENSGT00950000182946"/>
<feature type="repeat" description="TPR" evidence="4">
    <location>
        <begin position="443"/>
        <end position="476"/>
    </location>
</feature>
<dbReference type="FunFam" id="1.25.40.10:FF:000032">
    <property type="entry name" value="Interferon-induced protein with tetratricopeptide repeats 5"/>
    <property type="match status" value="1"/>
</dbReference>
<reference evidence="5" key="1">
    <citation type="submission" date="2025-08" db="UniProtKB">
        <authorList>
            <consortium name="Ensembl"/>
        </authorList>
    </citation>
    <scope>IDENTIFICATION</scope>
</reference>
<dbReference type="Pfam" id="PF13432">
    <property type="entry name" value="TPR_16"/>
    <property type="match status" value="1"/>
</dbReference>
<organism evidence="5 6">
    <name type="scientific">Seriola lalandi dorsalis</name>
    <dbReference type="NCBI Taxonomy" id="1841481"/>
    <lineage>
        <taxon>Eukaryota</taxon>
        <taxon>Metazoa</taxon>
        <taxon>Chordata</taxon>
        <taxon>Craniata</taxon>
        <taxon>Vertebrata</taxon>
        <taxon>Euteleostomi</taxon>
        <taxon>Actinopterygii</taxon>
        <taxon>Neopterygii</taxon>
        <taxon>Teleostei</taxon>
        <taxon>Neoteleostei</taxon>
        <taxon>Acanthomorphata</taxon>
        <taxon>Carangaria</taxon>
        <taxon>Carangiformes</taxon>
        <taxon>Carangidae</taxon>
        <taxon>Seriola</taxon>
    </lineage>
</organism>
<evidence type="ECO:0000256" key="3">
    <source>
        <dbReference type="ARBA" id="ARBA00038336"/>
    </source>
</evidence>
<dbReference type="PANTHER" id="PTHR10271:SF29">
    <property type="entry name" value="INTERFERON-INDUCED PROTEIN WITH TETRATRICOPEPTIDE REPEATS-RELATED"/>
    <property type="match status" value="1"/>
</dbReference>
<dbReference type="Pfam" id="PF13181">
    <property type="entry name" value="TPR_8"/>
    <property type="match status" value="1"/>
</dbReference>
<keyword evidence="2 4" id="KW-0802">TPR repeat</keyword>
<dbReference type="InterPro" id="IPR011990">
    <property type="entry name" value="TPR-like_helical_dom_sf"/>
</dbReference>